<dbReference type="EMBL" id="JALNTZ010000008">
    <property type="protein sequence ID" value="KAJ3644219.1"/>
    <property type="molecule type" value="Genomic_DNA"/>
</dbReference>
<feature type="transmembrane region" description="Helical" evidence="10">
    <location>
        <begin position="291"/>
        <end position="316"/>
    </location>
</feature>
<keyword evidence="7 10" id="KW-0472">Membrane</keyword>
<name>A0AA38I052_9CUCU</name>
<evidence type="ECO:0000256" key="7">
    <source>
        <dbReference type="ARBA" id="ARBA00023136"/>
    </source>
</evidence>
<feature type="transmembrane region" description="Helical" evidence="10">
    <location>
        <begin position="352"/>
        <end position="372"/>
    </location>
</feature>
<organism evidence="11 12">
    <name type="scientific">Zophobas morio</name>
    <dbReference type="NCBI Taxonomy" id="2755281"/>
    <lineage>
        <taxon>Eukaryota</taxon>
        <taxon>Metazoa</taxon>
        <taxon>Ecdysozoa</taxon>
        <taxon>Arthropoda</taxon>
        <taxon>Hexapoda</taxon>
        <taxon>Insecta</taxon>
        <taxon>Pterygota</taxon>
        <taxon>Neoptera</taxon>
        <taxon>Endopterygota</taxon>
        <taxon>Coleoptera</taxon>
        <taxon>Polyphaga</taxon>
        <taxon>Cucujiformia</taxon>
        <taxon>Tenebrionidae</taxon>
        <taxon>Zophobas</taxon>
    </lineage>
</organism>
<keyword evidence="8 10" id="KW-0675">Receptor</keyword>
<keyword evidence="12" id="KW-1185">Reference proteome</keyword>
<sequence>MTLPNDEIVICQSTRRNLRYTLLWPNEKEELKTGRNYVITITLFVLLSFVFPLSVLLHLVVTTIKNLDIPVTEDIDGVASIGGMYYMAFMYIKNQAKIALLLRDISDFKIFGKPPNFDEKNRRLNFISNVVFIYLICTPTQYSIIKYTQKNICEARNEKIGYEDNCGFILPVWTPFSTKNVIVYWIYYICISVGAQILIKPSLLITFHAFEITQHLILKIEHLKQMLHDCFENKNDIICRKKLNKCISYHREIVRLATCLDYCFSNGMLTHITITIIVCACIEKQFAEGDYIAAITHLSTWVVTLVFACFSGQILIDASESIISSLWFSKWYEADVQLQKDVLFMLLKSQKIFYLTAGPFNYLSLPLLVSALKMSYSILCILI</sequence>
<keyword evidence="9 10" id="KW-0807">Transducer</keyword>
<feature type="transmembrane region" description="Helical" evidence="10">
    <location>
        <begin position="37"/>
        <end position="64"/>
    </location>
</feature>
<comment type="subcellular location">
    <subcellularLocation>
        <location evidence="1 10">Cell membrane</location>
        <topology evidence="1 10">Multi-pass membrane protein</topology>
    </subcellularLocation>
</comment>
<dbReference type="GO" id="GO:0004984">
    <property type="term" value="F:olfactory receptor activity"/>
    <property type="evidence" value="ECO:0007669"/>
    <property type="project" value="InterPro"/>
</dbReference>
<dbReference type="Pfam" id="PF02949">
    <property type="entry name" value="7tm_6"/>
    <property type="match status" value="1"/>
</dbReference>
<feature type="transmembrane region" description="Helical" evidence="10">
    <location>
        <begin position="181"/>
        <end position="199"/>
    </location>
</feature>
<feature type="transmembrane region" description="Helical" evidence="10">
    <location>
        <begin position="123"/>
        <end position="142"/>
    </location>
</feature>
<reference evidence="11" key="1">
    <citation type="journal article" date="2023" name="G3 (Bethesda)">
        <title>Whole genome assemblies of Zophobas morio and Tenebrio molitor.</title>
        <authorList>
            <person name="Kaur S."/>
            <person name="Stinson S.A."/>
            <person name="diCenzo G.C."/>
        </authorList>
    </citation>
    <scope>NUCLEOTIDE SEQUENCE</scope>
    <source>
        <strain evidence="11">QUZm001</strain>
    </source>
</reference>
<dbReference type="PANTHER" id="PTHR21137:SF35">
    <property type="entry name" value="ODORANT RECEPTOR 19A-RELATED"/>
    <property type="match status" value="1"/>
</dbReference>
<dbReference type="PANTHER" id="PTHR21137">
    <property type="entry name" value="ODORANT RECEPTOR"/>
    <property type="match status" value="1"/>
</dbReference>
<dbReference type="GO" id="GO:0007165">
    <property type="term" value="P:signal transduction"/>
    <property type="evidence" value="ECO:0007669"/>
    <property type="project" value="UniProtKB-KW"/>
</dbReference>
<dbReference type="GO" id="GO:0005549">
    <property type="term" value="F:odorant binding"/>
    <property type="evidence" value="ECO:0007669"/>
    <property type="project" value="InterPro"/>
</dbReference>
<protein>
    <recommendedName>
        <fullName evidence="10">Odorant receptor</fullName>
    </recommendedName>
</protein>
<evidence type="ECO:0000256" key="6">
    <source>
        <dbReference type="ARBA" id="ARBA00022989"/>
    </source>
</evidence>
<evidence type="ECO:0000313" key="11">
    <source>
        <dbReference type="EMBL" id="KAJ3644219.1"/>
    </source>
</evidence>
<evidence type="ECO:0000256" key="9">
    <source>
        <dbReference type="ARBA" id="ARBA00023224"/>
    </source>
</evidence>
<evidence type="ECO:0000256" key="5">
    <source>
        <dbReference type="ARBA" id="ARBA00022725"/>
    </source>
</evidence>
<comment type="caution">
    <text evidence="10">Lacks conserved residue(s) required for the propagation of feature annotation.</text>
</comment>
<keyword evidence="5 10" id="KW-0552">Olfaction</keyword>
<evidence type="ECO:0000256" key="3">
    <source>
        <dbReference type="ARBA" id="ARBA00022606"/>
    </source>
</evidence>
<accession>A0AA38I052</accession>
<evidence type="ECO:0000256" key="4">
    <source>
        <dbReference type="ARBA" id="ARBA00022692"/>
    </source>
</evidence>
<keyword evidence="2" id="KW-1003">Cell membrane</keyword>
<evidence type="ECO:0000256" key="1">
    <source>
        <dbReference type="ARBA" id="ARBA00004651"/>
    </source>
</evidence>
<proteinExistence type="inferred from homology"/>
<comment type="caution">
    <text evidence="11">The sequence shown here is derived from an EMBL/GenBank/DDBJ whole genome shotgun (WGS) entry which is preliminary data.</text>
</comment>
<comment type="similarity">
    <text evidence="10">Belongs to the insect chemoreceptor superfamily. Heteromeric odorant receptor channel (TC 1.A.69) family.</text>
</comment>
<dbReference type="GO" id="GO:0005886">
    <property type="term" value="C:plasma membrane"/>
    <property type="evidence" value="ECO:0007669"/>
    <property type="project" value="UniProtKB-SubCell"/>
</dbReference>
<keyword evidence="3 10" id="KW-0716">Sensory transduction</keyword>
<dbReference type="Proteomes" id="UP001168821">
    <property type="component" value="Unassembled WGS sequence"/>
</dbReference>
<dbReference type="AlphaFoldDB" id="A0AA38I052"/>
<dbReference type="InterPro" id="IPR004117">
    <property type="entry name" value="7tm6_olfct_rcpt"/>
</dbReference>
<evidence type="ECO:0000313" key="12">
    <source>
        <dbReference type="Proteomes" id="UP001168821"/>
    </source>
</evidence>
<keyword evidence="4 10" id="KW-0812">Transmembrane</keyword>
<evidence type="ECO:0000256" key="8">
    <source>
        <dbReference type="ARBA" id="ARBA00023170"/>
    </source>
</evidence>
<gene>
    <name evidence="11" type="ORF">Zmor_026889</name>
</gene>
<evidence type="ECO:0000256" key="10">
    <source>
        <dbReference type="RuleBase" id="RU351113"/>
    </source>
</evidence>
<evidence type="ECO:0000256" key="2">
    <source>
        <dbReference type="ARBA" id="ARBA00022475"/>
    </source>
</evidence>
<keyword evidence="6 10" id="KW-1133">Transmembrane helix</keyword>